<dbReference type="InterPro" id="IPR007791">
    <property type="entry name" value="DjlA_N"/>
</dbReference>
<proteinExistence type="predicted"/>
<dbReference type="Gene3D" id="1.10.3680.10">
    <property type="entry name" value="TerB-like"/>
    <property type="match status" value="1"/>
</dbReference>
<dbReference type="CDD" id="cd07313">
    <property type="entry name" value="terB_like_2"/>
    <property type="match status" value="1"/>
</dbReference>
<organism evidence="2 3">
    <name type="scientific">Saccharophagus degradans</name>
    <dbReference type="NCBI Taxonomy" id="86304"/>
    <lineage>
        <taxon>Bacteria</taxon>
        <taxon>Pseudomonadati</taxon>
        <taxon>Pseudomonadota</taxon>
        <taxon>Gammaproteobacteria</taxon>
        <taxon>Cellvibrionales</taxon>
        <taxon>Cellvibrionaceae</taxon>
        <taxon>Saccharophagus</taxon>
    </lineage>
</organism>
<evidence type="ECO:0000259" key="1">
    <source>
        <dbReference type="Pfam" id="PF05099"/>
    </source>
</evidence>
<reference evidence="2" key="1">
    <citation type="submission" date="2023-07" db="EMBL/GenBank/DDBJ databases">
        <title>Genome content predicts the carbon catabolic preferences of heterotrophic bacteria.</title>
        <authorList>
            <person name="Gralka M."/>
        </authorList>
    </citation>
    <scope>NUCLEOTIDE SEQUENCE</scope>
    <source>
        <strain evidence="2">I3M17_2</strain>
    </source>
</reference>
<dbReference type="SUPFAM" id="SSF158682">
    <property type="entry name" value="TerB-like"/>
    <property type="match status" value="1"/>
</dbReference>
<dbReference type="Pfam" id="PF05099">
    <property type="entry name" value="TerB"/>
    <property type="match status" value="1"/>
</dbReference>
<gene>
    <name evidence="2" type="ORF">Q4521_05135</name>
</gene>
<dbReference type="GeneID" id="98613160"/>
<name>A0AAW7X2T2_9GAMM</name>
<dbReference type="InterPro" id="IPR029024">
    <property type="entry name" value="TerB-like"/>
</dbReference>
<dbReference type="RefSeq" id="WP_011467966.1">
    <property type="nucleotide sequence ID" value="NZ_CP123764.1"/>
</dbReference>
<accession>A0AAW7X2T2</accession>
<sequence>MISHIKSFFQTEFFNILDGQDESDQITLSEDKRQLACAALLIEVAIVDNEFDQEEFNALQAILESDFGVTEDQCKTLTTLAQQECEAATSTYQFTQLVNNHCTAEDKFSLIKGMWTIAYADGDLDKYEEYVIRKVSDLIHVSHADFIRAKIEARPDN</sequence>
<dbReference type="Proteomes" id="UP001169760">
    <property type="component" value="Unassembled WGS sequence"/>
</dbReference>
<dbReference type="EMBL" id="JAUOPB010000003">
    <property type="protein sequence ID" value="MDO6421847.1"/>
    <property type="molecule type" value="Genomic_DNA"/>
</dbReference>
<comment type="caution">
    <text evidence="2">The sequence shown here is derived from an EMBL/GenBank/DDBJ whole genome shotgun (WGS) entry which is preliminary data.</text>
</comment>
<protein>
    <submittedName>
        <fullName evidence="2">TerB family tellurite resistance protein</fullName>
    </submittedName>
</protein>
<evidence type="ECO:0000313" key="2">
    <source>
        <dbReference type="EMBL" id="MDO6421847.1"/>
    </source>
</evidence>
<feature type="domain" description="Co-chaperone DjlA N-terminal" evidence="1">
    <location>
        <begin position="34"/>
        <end position="150"/>
    </location>
</feature>
<dbReference type="AlphaFoldDB" id="A0AAW7X2T2"/>
<evidence type="ECO:0000313" key="3">
    <source>
        <dbReference type="Proteomes" id="UP001169760"/>
    </source>
</evidence>